<feature type="compositionally biased region" description="Polar residues" evidence="1">
    <location>
        <begin position="171"/>
        <end position="184"/>
    </location>
</feature>
<feature type="transmembrane region" description="Helical" evidence="2">
    <location>
        <begin position="117"/>
        <end position="135"/>
    </location>
</feature>
<evidence type="ECO:0000313" key="4">
    <source>
        <dbReference type="Proteomes" id="UP000060487"/>
    </source>
</evidence>
<evidence type="ECO:0000256" key="1">
    <source>
        <dbReference type="SAM" id="MobiDB-lite"/>
    </source>
</evidence>
<comment type="caution">
    <text evidence="3">The sequence shown here is derived from an EMBL/GenBank/DDBJ whole genome shotgun (WGS) entry which is preliminary data.</text>
</comment>
<evidence type="ECO:0000256" key="2">
    <source>
        <dbReference type="SAM" id="Phobius"/>
    </source>
</evidence>
<proteinExistence type="predicted"/>
<keyword evidence="2" id="KW-0812">Transmembrane</keyword>
<reference evidence="3 4" key="1">
    <citation type="submission" date="2015-11" db="EMBL/GenBank/DDBJ databases">
        <authorList>
            <person name="Lin W."/>
        </authorList>
    </citation>
    <scope>NUCLEOTIDE SEQUENCE [LARGE SCALE GENOMIC DNA]</scope>
    <source>
        <strain evidence="3 4">HCH-1</strain>
    </source>
</reference>
<feature type="transmembrane region" description="Helical" evidence="2">
    <location>
        <begin position="90"/>
        <end position="110"/>
    </location>
</feature>
<keyword evidence="2" id="KW-1133">Transmembrane helix</keyword>
<dbReference type="EMBL" id="LNQR01000085">
    <property type="protein sequence ID" value="KWT82631.1"/>
    <property type="molecule type" value="Genomic_DNA"/>
</dbReference>
<dbReference type="Proteomes" id="UP000060487">
    <property type="component" value="Unassembled WGS sequence"/>
</dbReference>
<feature type="region of interest" description="Disordered" evidence="1">
    <location>
        <begin position="166"/>
        <end position="218"/>
    </location>
</feature>
<sequence>MNMTAIWLHGHLIINHIPMLWAVFAFILYYYGTIIKNSDIQKAALLGFAVTAALTWCVFRTGEIAASYVAGLPLLSLDYLYEHEQWAEKSAWAIYAAGGIAFVGAVKIWLRRQLHGLFFIFFSIAAVAAISLSAITSDIGSKIANSALRPNSKLIKSLNYSDYKEQRKKSGTLQSDKTPVSNELTIKPVVTEKPNTSDTDNLTTATPVTNAAEKMPNE</sequence>
<organism evidence="3 4">
    <name type="scientific">Candidatus Magnetominusculus xianensis</name>
    <dbReference type="NCBI Taxonomy" id="1748249"/>
    <lineage>
        <taxon>Bacteria</taxon>
        <taxon>Pseudomonadati</taxon>
        <taxon>Nitrospirota</taxon>
        <taxon>Nitrospiria</taxon>
        <taxon>Nitrospirales</taxon>
        <taxon>Nitrospiraceae</taxon>
        <taxon>Candidatus Magnetominusculus</taxon>
    </lineage>
</organism>
<evidence type="ECO:0000313" key="3">
    <source>
        <dbReference type="EMBL" id="KWT82631.1"/>
    </source>
</evidence>
<name>A0ABR5SE70_9BACT</name>
<keyword evidence="2" id="KW-0472">Membrane</keyword>
<feature type="transmembrane region" description="Helical" evidence="2">
    <location>
        <begin position="12"/>
        <end position="31"/>
    </location>
</feature>
<gene>
    <name evidence="3" type="ORF">ASN18_2423</name>
</gene>
<accession>A0ABR5SE70</accession>
<protein>
    <submittedName>
        <fullName evidence="3">Uncharacterized protein</fullName>
    </submittedName>
</protein>
<keyword evidence="4" id="KW-1185">Reference proteome</keyword>
<feature type="compositionally biased region" description="Polar residues" evidence="1">
    <location>
        <begin position="193"/>
        <end position="209"/>
    </location>
</feature>
<feature type="transmembrane region" description="Helical" evidence="2">
    <location>
        <begin position="43"/>
        <end position="70"/>
    </location>
</feature>